<evidence type="ECO:0000259" key="2">
    <source>
        <dbReference type="Pfam" id="PF25165"/>
    </source>
</evidence>
<dbReference type="InterPro" id="IPR021696">
    <property type="entry name" value="DUF3279"/>
</dbReference>
<accession>A0ABD7KP67</accession>
<feature type="domain" description="DUF3279" evidence="1">
    <location>
        <begin position="96"/>
        <end position="126"/>
    </location>
</feature>
<dbReference type="AlphaFoldDB" id="A0ABD7KP67"/>
<protein>
    <submittedName>
        <fullName evidence="3">Protein of uncharacterized function (DUF3279)</fullName>
    </submittedName>
</protein>
<dbReference type="Pfam" id="PF25165">
    <property type="entry name" value="DUF7828"/>
    <property type="match status" value="1"/>
</dbReference>
<feature type="domain" description="DUF7828" evidence="2">
    <location>
        <begin position="2"/>
        <end position="88"/>
    </location>
</feature>
<dbReference type="Pfam" id="PF11682">
    <property type="entry name" value="Zn_ribbon_11"/>
    <property type="match status" value="1"/>
</dbReference>
<dbReference type="RefSeq" id="WP_050150455.1">
    <property type="nucleotide sequence ID" value="NZ_FKDD01000037.1"/>
</dbReference>
<dbReference type="EMBL" id="FKDD01000037">
    <property type="protein sequence ID" value="SAD41583.1"/>
    <property type="molecule type" value="Genomic_DNA"/>
</dbReference>
<organism evidence="3 4">
    <name type="scientific">Enterobacter roggenkampii</name>
    <dbReference type="NCBI Taxonomy" id="1812935"/>
    <lineage>
        <taxon>Bacteria</taxon>
        <taxon>Pseudomonadati</taxon>
        <taxon>Pseudomonadota</taxon>
        <taxon>Gammaproteobacteria</taxon>
        <taxon>Enterobacterales</taxon>
        <taxon>Enterobacteriaceae</taxon>
        <taxon>Enterobacter</taxon>
        <taxon>Enterobacter cloacae complex</taxon>
    </lineage>
</organism>
<dbReference type="Proteomes" id="UP000077278">
    <property type="component" value="Unassembled WGS sequence"/>
</dbReference>
<proteinExistence type="predicted"/>
<sequence>MYAKSFLARDGQQRLTSALTAQRYPYDRYTCHLCGSELIFHPEYLGERPWFEHQQEALVDKGHQCCPYVKPERAEIHCINQLHRYVPDTLPWIRKTDWHCSGCNSDYHGERYCLSCRTGEHSSEISIKQ</sequence>
<reference evidence="3 4" key="1">
    <citation type="submission" date="2016-03" db="EMBL/GenBank/DDBJ databases">
        <authorList>
            <consortium name="Pathogen Informatics"/>
        </authorList>
    </citation>
    <scope>NUCLEOTIDE SEQUENCE [LARGE SCALE GENOMIC DNA]</scope>
    <source>
        <strain evidence="4">e264</strain>
    </source>
</reference>
<evidence type="ECO:0000313" key="3">
    <source>
        <dbReference type="EMBL" id="SAD41583.1"/>
    </source>
</evidence>
<dbReference type="InterPro" id="IPR057150">
    <property type="entry name" value="DUF7828"/>
</dbReference>
<evidence type="ECO:0000313" key="4">
    <source>
        <dbReference type="Proteomes" id="UP000077278"/>
    </source>
</evidence>
<name>A0ABD7KP67_9ENTR</name>
<evidence type="ECO:0000259" key="1">
    <source>
        <dbReference type="Pfam" id="PF11682"/>
    </source>
</evidence>
<comment type="caution">
    <text evidence="3">The sequence shown here is derived from an EMBL/GenBank/DDBJ whole genome shotgun (WGS) entry which is preliminary data.</text>
</comment>
<gene>
    <name evidence="3" type="ORF">SAMEA2273136_04765</name>
</gene>